<dbReference type="OrthoDB" id="8297494at2759"/>
<comment type="caution">
    <text evidence="2">The sequence shown here is derived from an EMBL/GenBank/DDBJ whole genome shotgun (WGS) entry which is preliminary data.</text>
</comment>
<reference evidence="2 3" key="1">
    <citation type="submission" date="2015-12" db="EMBL/GenBank/DDBJ databases">
        <title>The genome of Folsomia candida.</title>
        <authorList>
            <person name="Faddeeva A."/>
            <person name="Derks M.F."/>
            <person name="Anvar Y."/>
            <person name="Smit S."/>
            <person name="Van Straalen N."/>
            <person name="Roelofs D."/>
        </authorList>
    </citation>
    <scope>NUCLEOTIDE SEQUENCE [LARGE SCALE GENOMIC DNA]</scope>
    <source>
        <strain evidence="2 3">VU population</strain>
        <tissue evidence="2">Whole body</tissue>
    </source>
</reference>
<evidence type="ECO:0008006" key="4">
    <source>
        <dbReference type="Google" id="ProtNLM"/>
    </source>
</evidence>
<feature type="transmembrane region" description="Helical" evidence="1">
    <location>
        <begin position="216"/>
        <end position="238"/>
    </location>
</feature>
<keyword evidence="1" id="KW-0812">Transmembrane</keyword>
<feature type="transmembrane region" description="Helical" evidence="1">
    <location>
        <begin position="185"/>
        <end position="204"/>
    </location>
</feature>
<evidence type="ECO:0000313" key="3">
    <source>
        <dbReference type="Proteomes" id="UP000198287"/>
    </source>
</evidence>
<feature type="transmembrane region" description="Helical" evidence="1">
    <location>
        <begin position="77"/>
        <end position="95"/>
    </location>
</feature>
<accession>A0A226DPK9</accession>
<proteinExistence type="predicted"/>
<organism evidence="2 3">
    <name type="scientific">Folsomia candida</name>
    <name type="common">Springtail</name>
    <dbReference type="NCBI Taxonomy" id="158441"/>
    <lineage>
        <taxon>Eukaryota</taxon>
        <taxon>Metazoa</taxon>
        <taxon>Ecdysozoa</taxon>
        <taxon>Arthropoda</taxon>
        <taxon>Hexapoda</taxon>
        <taxon>Collembola</taxon>
        <taxon>Entomobryomorpha</taxon>
        <taxon>Isotomoidea</taxon>
        <taxon>Isotomidae</taxon>
        <taxon>Proisotominae</taxon>
        <taxon>Folsomia</taxon>
    </lineage>
</organism>
<keyword evidence="1" id="KW-1133">Transmembrane helix</keyword>
<evidence type="ECO:0000256" key="1">
    <source>
        <dbReference type="SAM" id="Phobius"/>
    </source>
</evidence>
<gene>
    <name evidence="2" type="ORF">Fcan01_18372</name>
</gene>
<evidence type="ECO:0000313" key="2">
    <source>
        <dbReference type="EMBL" id="OXA46774.1"/>
    </source>
</evidence>
<feature type="transmembrane region" description="Helical" evidence="1">
    <location>
        <begin position="42"/>
        <end position="65"/>
    </location>
</feature>
<dbReference type="AlphaFoldDB" id="A0A226DPK9"/>
<protein>
    <recommendedName>
        <fullName evidence="4">Gustatory receptor</fullName>
    </recommendedName>
</protein>
<feature type="transmembrane region" description="Helical" evidence="1">
    <location>
        <begin position="275"/>
        <end position="295"/>
    </location>
</feature>
<feature type="transmembrane region" description="Helical" evidence="1">
    <location>
        <begin position="307"/>
        <end position="332"/>
    </location>
</feature>
<feature type="transmembrane region" description="Helical" evidence="1">
    <location>
        <begin position="138"/>
        <end position="155"/>
    </location>
</feature>
<name>A0A226DPK9_FOLCA</name>
<dbReference type="Proteomes" id="UP000198287">
    <property type="component" value="Unassembled WGS sequence"/>
</dbReference>
<dbReference type="EMBL" id="LNIX01000014">
    <property type="protein sequence ID" value="OXA46774.1"/>
    <property type="molecule type" value="Genomic_DNA"/>
</dbReference>
<sequence length="392" mass="44185">MLYDHIPCIKWDLNYMAGLHCFPLIWDGKSRRVAFIQKWNKVLLIKIIEIVQMLYLFLICYVGLIQSLTRGQAGCNIFLLYSIQLGLSSVVLYLLGMGVQHANSGGNLLNLLSAFENWLQHTFQGRFRDKVRTRRNILLRRVLLFANGLCPTIAILRVRRLLKNICNPIFLGYAIGYCSTCGKHVVIFGGGMILTGIKAGVIVFDGLHVAIMMSKAMFLLFDVILVATGCILDCLDVIGRYSAGNNRIGLTVRIRLYRCLQLLEKQLNLFGSKRIVPAVLISTPMVQICYTFVLIKFYRTQPIDGIVTYTIAISVCVVACMVFETFAAQLAIKSEQRTQQWFKEGGSKKCDRKILLSLQPMTIRIGSNFIDRGTALVTQNFCLTQTVSLLLM</sequence>
<keyword evidence="1" id="KW-0472">Membrane</keyword>
<keyword evidence="3" id="KW-1185">Reference proteome</keyword>